<organism evidence="2 3">
    <name type="scientific">Aspergillus kawachii</name>
    <name type="common">White koji mold</name>
    <name type="synonym">Aspergillus awamori var. kawachi</name>
    <dbReference type="NCBI Taxonomy" id="1069201"/>
    <lineage>
        <taxon>Eukaryota</taxon>
        <taxon>Fungi</taxon>
        <taxon>Dikarya</taxon>
        <taxon>Ascomycota</taxon>
        <taxon>Pezizomycotina</taxon>
        <taxon>Eurotiomycetes</taxon>
        <taxon>Eurotiomycetidae</taxon>
        <taxon>Eurotiales</taxon>
        <taxon>Aspergillaceae</taxon>
        <taxon>Aspergillus</taxon>
        <taxon>Aspergillus subgen. Circumdati</taxon>
    </lineage>
</organism>
<dbReference type="AlphaFoldDB" id="A0A146F0J8"/>
<evidence type="ECO:0000256" key="1">
    <source>
        <dbReference type="SAM" id="Phobius"/>
    </source>
</evidence>
<reference evidence="2 3" key="1">
    <citation type="journal article" date="2016" name="DNA Res.">
        <title>Genome sequence of Aspergillus luchuensis NBRC 4314.</title>
        <authorList>
            <person name="Yamada O."/>
            <person name="Machida M."/>
            <person name="Hosoyama A."/>
            <person name="Goto M."/>
            <person name="Takahashi T."/>
            <person name="Futagami T."/>
            <person name="Yamagata Y."/>
            <person name="Takeuchi M."/>
            <person name="Kobayashi T."/>
            <person name="Koike H."/>
            <person name="Abe K."/>
            <person name="Asai K."/>
            <person name="Arita M."/>
            <person name="Fujita N."/>
            <person name="Fukuda K."/>
            <person name="Higa K."/>
            <person name="Horikawa H."/>
            <person name="Ishikawa T."/>
            <person name="Jinno K."/>
            <person name="Kato Y."/>
            <person name="Kirimura K."/>
            <person name="Mizutani O."/>
            <person name="Nakasone K."/>
            <person name="Sano M."/>
            <person name="Shiraishi Y."/>
            <person name="Tsukahara M."/>
            <person name="Gomi K."/>
        </authorList>
    </citation>
    <scope>NUCLEOTIDE SEQUENCE [LARGE SCALE GENOMIC DNA]</scope>
    <source>
        <strain evidence="2 3">RIB 2604</strain>
    </source>
</reference>
<sequence>MDEQWELANQPRLSAKKVAPIRHECGIFALVSLWRFCRRPDRYNPAATVSSRLIVFLGVVGQQVSNMDVLNNQGNLWLVGLAMLSLAGFFLVTGRLQGSGLLGCLRNNRFSKHGWQPWAAAAEEKELSGPSSAPYVNVFPPQRRHVLDSSKVAISCESVDEEEVANYPLPMTSNYQTCTDKSYTPTGFSVAEVKALGDFPDYAELSGVPLPEPYYEFDIDKALPRPYRPFRWSYHQTMSLTKLETDWWIELEKTYKERVKQRKELYAKHGSSVLGYLPGSELACKELMEMVLQFICARYPQYFAVENNRILHNRILGTTEDIKSKHPLEILINNVPEDFGIMMRDEKTGFYFLRAGVICSSLGWNVGTKIGLQLHQIHEDIPDYKEKMQFSMDRFFTKMPADKPIQRGSWGLEVGQPLYMPKGDPHETLRLSQDPNLQLDNCHLRVDWQTLRRLPLSAAIVFNFKALFTPVSEFQDEPGVPALTVKILKEGKKNLMDYKGTWHVEHVVIPKLEQWAKEQEEKGLVPKNWQVSTLDDSPWYQGWQEKWHRQQGF</sequence>
<name>A0A146F0J8_ASPKA</name>
<comment type="caution">
    <text evidence="2">The sequence shown here is derived from an EMBL/GenBank/DDBJ whole genome shotgun (WGS) entry which is preliminary data.</text>
</comment>
<gene>
    <name evidence="2" type="ORF">RIB2604_00603380</name>
</gene>
<proteinExistence type="predicted"/>
<evidence type="ECO:0000313" key="3">
    <source>
        <dbReference type="Proteomes" id="UP000075230"/>
    </source>
</evidence>
<reference evidence="3" key="2">
    <citation type="submission" date="2016-02" db="EMBL/GenBank/DDBJ databases">
        <title>Genome sequencing of Aspergillus luchuensis NBRC 4314.</title>
        <authorList>
            <person name="Yamada O."/>
        </authorList>
    </citation>
    <scope>NUCLEOTIDE SEQUENCE [LARGE SCALE GENOMIC DNA]</scope>
    <source>
        <strain evidence="3">RIB 2604</strain>
    </source>
</reference>
<dbReference type="EMBL" id="BCWF01000006">
    <property type="protein sequence ID" value="GAT19757.1"/>
    <property type="molecule type" value="Genomic_DNA"/>
</dbReference>
<keyword evidence="1" id="KW-0472">Membrane</keyword>
<dbReference type="Proteomes" id="UP000075230">
    <property type="component" value="Unassembled WGS sequence"/>
</dbReference>
<dbReference type="InterPro" id="IPR021848">
    <property type="entry name" value="HODM_asu-like"/>
</dbReference>
<dbReference type="VEuPathDB" id="FungiDB:ASPFODRAFT_28970"/>
<accession>A0A146F0J8</accession>
<keyword evidence="1" id="KW-0812">Transmembrane</keyword>
<feature type="transmembrane region" description="Helical" evidence="1">
    <location>
        <begin position="76"/>
        <end position="96"/>
    </location>
</feature>
<dbReference type="Pfam" id="PF11927">
    <property type="entry name" value="HODM_asu-like"/>
    <property type="match status" value="1"/>
</dbReference>
<evidence type="ECO:0000313" key="2">
    <source>
        <dbReference type="EMBL" id="GAT19757.1"/>
    </source>
</evidence>
<keyword evidence="1" id="KW-1133">Transmembrane helix</keyword>
<protein>
    <submittedName>
        <fullName evidence="2">HRQ family protein</fullName>
    </submittedName>
</protein>